<dbReference type="GO" id="GO:0030148">
    <property type="term" value="P:sphingolipid biosynthetic process"/>
    <property type="evidence" value="ECO:0007669"/>
    <property type="project" value="TreeGrafter"/>
</dbReference>
<keyword evidence="7 12" id="KW-1133">Transmembrane helix</keyword>
<dbReference type="InterPro" id="IPR002076">
    <property type="entry name" value="ELO_fam"/>
</dbReference>
<evidence type="ECO:0000256" key="12">
    <source>
        <dbReference type="RuleBase" id="RU361115"/>
    </source>
</evidence>
<dbReference type="GO" id="GO:0034625">
    <property type="term" value="P:fatty acid elongation, monounsaturated fatty acid"/>
    <property type="evidence" value="ECO:0007669"/>
    <property type="project" value="TreeGrafter"/>
</dbReference>
<keyword evidence="14" id="KW-1185">Reference proteome</keyword>
<evidence type="ECO:0000256" key="6">
    <source>
        <dbReference type="ARBA" id="ARBA00022832"/>
    </source>
</evidence>
<dbReference type="PROSITE" id="PS01188">
    <property type="entry name" value="ELO"/>
    <property type="match status" value="1"/>
</dbReference>
<keyword evidence="8 12" id="KW-0443">Lipid metabolism</keyword>
<comment type="similarity">
    <text evidence="2 12">Belongs to the ELO family.</text>
</comment>
<evidence type="ECO:0000256" key="8">
    <source>
        <dbReference type="ARBA" id="ARBA00023098"/>
    </source>
</evidence>
<name>A0A8H7UKM9_9FUNG</name>
<evidence type="ECO:0000256" key="11">
    <source>
        <dbReference type="ARBA" id="ARBA00047375"/>
    </source>
</evidence>
<feature type="transmembrane region" description="Helical" evidence="12">
    <location>
        <begin position="75"/>
        <end position="96"/>
    </location>
</feature>
<dbReference type="GO" id="GO:0005789">
    <property type="term" value="C:endoplasmic reticulum membrane"/>
    <property type="evidence" value="ECO:0007669"/>
    <property type="project" value="TreeGrafter"/>
</dbReference>
<dbReference type="PANTHER" id="PTHR11157:SF134">
    <property type="entry name" value="ELONGATION OF FATTY ACIDS PROTEIN 1-RELATED"/>
    <property type="match status" value="1"/>
</dbReference>
<evidence type="ECO:0000256" key="7">
    <source>
        <dbReference type="ARBA" id="ARBA00022989"/>
    </source>
</evidence>
<dbReference type="PANTHER" id="PTHR11157">
    <property type="entry name" value="FATTY ACID ACYL TRANSFERASE-RELATED"/>
    <property type="match status" value="1"/>
</dbReference>
<comment type="caution">
    <text evidence="13">The sequence shown here is derived from an EMBL/GenBank/DDBJ whole genome shotgun (WGS) entry which is preliminary data.</text>
</comment>
<dbReference type="AlphaFoldDB" id="A0A8H7UKM9"/>
<dbReference type="GO" id="GO:0034626">
    <property type="term" value="P:fatty acid elongation, polyunsaturated fatty acid"/>
    <property type="evidence" value="ECO:0007669"/>
    <property type="project" value="TreeGrafter"/>
</dbReference>
<evidence type="ECO:0000313" key="13">
    <source>
        <dbReference type="EMBL" id="KAG2185242.1"/>
    </source>
</evidence>
<dbReference type="GO" id="GO:0009922">
    <property type="term" value="F:fatty acid elongase activity"/>
    <property type="evidence" value="ECO:0007669"/>
    <property type="project" value="UniProtKB-EC"/>
</dbReference>
<feature type="transmembrane region" description="Helical" evidence="12">
    <location>
        <begin position="251"/>
        <end position="271"/>
    </location>
</feature>
<keyword evidence="6 12" id="KW-0276">Fatty acid metabolism</keyword>
<gene>
    <name evidence="13" type="ORF">INT44_002032</name>
</gene>
<proteinExistence type="inferred from homology"/>
<comment type="subcellular location">
    <subcellularLocation>
        <location evidence="1">Membrane</location>
        <topology evidence="1">Multi-pass membrane protein</topology>
    </subcellularLocation>
</comment>
<keyword evidence="3 12" id="KW-0444">Lipid biosynthesis</keyword>
<evidence type="ECO:0000256" key="2">
    <source>
        <dbReference type="ARBA" id="ARBA00007263"/>
    </source>
</evidence>
<dbReference type="InterPro" id="IPR030457">
    <property type="entry name" value="ELO_CS"/>
</dbReference>
<evidence type="ECO:0000256" key="9">
    <source>
        <dbReference type="ARBA" id="ARBA00023136"/>
    </source>
</evidence>
<organism evidence="13 14">
    <name type="scientific">Umbelopsis vinacea</name>
    <dbReference type="NCBI Taxonomy" id="44442"/>
    <lineage>
        <taxon>Eukaryota</taxon>
        <taxon>Fungi</taxon>
        <taxon>Fungi incertae sedis</taxon>
        <taxon>Mucoromycota</taxon>
        <taxon>Mucoromycotina</taxon>
        <taxon>Umbelopsidomycetes</taxon>
        <taxon>Umbelopsidales</taxon>
        <taxon>Umbelopsidaceae</taxon>
        <taxon>Umbelopsis</taxon>
    </lineage>
</organism>
<dbReference type="Pfam" id="PF01151">
    <property type="entry name" value="ELO"/>
    <property type="match status" value="1"/>
</dbReference>
<dbReference type="GO" id="GO:0042761">
    <property type="term" value="P:very long-chain fatty acid biosynthetic process"/>
    <property type="evidence" value="ECO:0007669"/>
    <property type="project" value="TreeGrafter"/>
</dbReference>
<evidence type="ECO:0000313" key="14">
    <source>
        <dbReference type="Proteomes" id="UP000612746"/>
    </source>
</evidence>
<evidence type="ECO:0000256" key="3">
    <source>
        <dbReference type="ARBA" id="ARBA00022516"/>
    </source>
</evidence>
<feature type="transmembrane region" description="Helical" evidence="12">
    <location>
        <begin position="177"/>
        <end position="196"/>
    </location>
</feature>
<dbReference type="OrthoDB" id="434092at2759"/>
<comment type="catalytic activity">
    <reaction evidence="12">
        <text>an acyl-CoA + malonyl-CoA + H(+) = a 3-oxoacyl-CoA + CO2 + CoA</text>
        <dbReference type="Rhea" id="RHEA:50252"/>
        <dbReference type="ChEBI" id="CHEBI:15378"/>
        <dbReference type="ChEBI" id="CHEBI:16526"/>
        <dbReference type="ChEBI" id="CHEBI:57287"/>
        <dbReference type="ChEBI" id="CHEBI:57384"/>
        <dbReference type="ChEBI" id="CHEBI:58342"/>
        <dbReference type="ChEBI" id="CHEBI:90726"/>
    </reaction>
    <physiologicalReaction direction="left-to-right" evidence="12">
        <dbReference type="Rhea" id="RHEA:50253"/>
    </physiologicalReaction>
</comment>
<dbReference type="EMBL" id="JAEPRA010000005">
    <property type="protein sequence ID" value="KAG2185242.1"/>
    <property type="molecule type" value="Genomic_DNA"/>
</dbReference>
<evidence type="ECO:0000256" key="4">
    <source>
        <dbReference type="ARBA" id="ARBA00022679"/>
    </source>
</evidence>
<feature type="transmembrane region" description="Helical" evidence="12">
    <location>
        <begin position="208"/>
        <end position="231"/>
    </location>
</feature>
<feature type="transmembrane region" description="Helical" evidence="12">
    <location>
        <begin position="45"/>
        <end position="63"/>
    </location>
</feature>
<dbReference type="Proteomes" id="UP000612746">
    <property type="component" value="Unassembled WGS sequence"/>
</dbReference>
<keyword evidence="4 12" id="KW-0808">Transferase</keyword>
<dbReference type="GO" id="GO:0019367">
    <property type="term" value="P:fatty acid elongation, saturated fatty acid"/>
    <property type="evidence" value="ECO:0007669"/>
    <property type="project" value="TreeGrafter"/>
</dbReference>
<comment type="catalytic activity">
    <reaction evidence="11">
        <text>a very-long-chain acyl-CoA + malonyl-CoA + H(+) = a very-long-chain 3-oxoacyl-CoA + CO2 + CoA</text>
        <dbReference type="Rhea" id="RHEA:32727"/>
        <dbReference type="ChEBI" id="CHEBI:15378"/>
        <dbReference type="ChEBI" id="CHEBI:16526"/>
        <dbReference type="ChEBI" id="CHEBI:57287"/>
        <dbReference type="ChEBI" id="CHEBI:57384"/>
        <dbReference type="ChEBI" id="CHEBI:90725"/>
        <dbReference type="ChEBI" id="CHEBI:90736"/>
        <dbReference type="EC" id="2.3.1.199"/>
    </reaction>
</comment>
<evidence type="ECO:0000256" key="1">
    <source>
        <dbReference type="ARBA" id="ARBA00004141"/>
    </source>
</evidence>
<sequence length="287" mass="33850">MSLDRPFGIYLHTYFDAAYQAVTGKPASSFRYIQGQTALSENSTVLWTCLGYYFLIFTTQFLFKRLDVPALRLKGLFIFHNMLLTAVSGGLLLLFIEQLVPIVARNGLFYAVCNHDAWTQELEHLYYLNYLVKYWELIDTMFLAVKRKNIGFLHWYHHSMTMVLCFTQLNGRTSVSWVPIVLNLMVHVLMYYYYACTAAGYRIWWKKYLTTLQITQFVIDLFVIYFCSYNYFTSTFWPFMPYYDNCAGEEIAASFGTFLLTSYLFLFISFYRKTYKPKMPEEKPKAA</sequence>
<keyword evidence="10 12" id="KW-0275">Fatty acid biosynthesis</keyword>
<evidence type="ECO:0000256" key="5">
    <source>
        <dbReference type="ARBA" id="ARBA00022692"/>
    </source>
</evidence>
<accession>A0A8H7UKM9</accession>
<reference evidence="13" key="1">
    <citation type="submission" date="2020-12" db="EMBL/GenBank/DDBJ databases">
        <title>Metabolic potential, ecology and presence of endohyphal bacteria is reflected in genomic diversity of Mucoromycotina.</title>
        <authorList>
            <person name="Muszewska A."/>
            <person name="Okrasinska A."/>
            <person name="Steczkiewicz K."/>
            <person name="Drgas O."/>
            <person name="Orlowska M."/>
            <person name="Perlinska-Lenart U."/>
            <person name="Aleksandrzak-Piekarczyk T."/>
            <person name="Szatraj K."/>
            <person name="Zielenkiewicz U."/>
            <person name="Pilsyk S."/>
            <person name="Malc E."/>
            <person name="Mieczkowski P."/>
            <person name="Kruszewska J.S."/>
            <person name="Biernat P."/>
            <person name="Pawlowska J."/>
        </authorList>
    </citation>
    <scope>NUCLEOTIDE SEQUENCE</scope>
    <source>
        <strain evidence="13">WA0000051536</strain>
    </source>
</reference>
<protein>
    <recommendedName>
        <fullName evidence="12">Elongation of fatty acids protein</fullName>
        <ecNumber evidence="12">2.3.1.-</ecNumber>
    </recommendedName>
</protein>
<keyword evidence="9 12" id="KW-0472">Membrane</keyword>
<keyword evidence="5 12" id="KW-0812">Transmembrane</keyword>
<dbReference type="EC" id="2.3.1.-" evidence="12"/>
<evidence type="ECO:0000256" key="10">
    <source>
        <dbReference type="ARBA" id="ARBA00023160"/>
    </source>
</evidence>